<evidence type="ECO:0000313" key="5">
    <source>
        <dbReference type="Proteomes" id="UP000799302"/>
    </source>
</evidence>
<dbReference type="EMBL" id="MU004236">
    <property type="protein sequence ID" value="KAF2668790.1"/>
    <property type="molecule type" value="Genomic_DNA"/>
</dbReference>
<evidence type="ECO:0000256" key="1">
    <source>
        <dbReference type="SAM" id="MobiDB-lite"/>
    </source>
</evidence>
<dbReference type="Pfam" id="PF26647">
    <property type="entry name" value="zf_Tbcl_3"/>
    <property type="match status" value="1"/>
</dbReference>
<dbReference type="Proteomes" id="UP000799302">
    <property type="component" value="Unassembled WGS sequence"/>
</dbReference>
<accession>A0A6A6UA17</accession>
<organism evidence="4 5">
    <name type="scientific">Microthyrium microscopicum</name>
    <dbReference type="NCBI Taxonomy" id="703497"/>
    <lineage>
        <taxon>Eukaryota</taxon>
        <taxon>Fungi</taxon>
        <taxon>Dikarya</taxon>
        <taxon>Ascomycota</taxon>
        <taxon>Pezizomycotina</taxon>
        <taxon>Dothideomycetes</taxon>
        <taxon>Dothideomycetes incertae sedis</taxon>
        <taxon>Microthyriales</taxon>
        <taxon>Microthyriaceae</taxon>
        <taxon>Microthyrium</taxon>
    </lineage>
</organism>
<protein>
    <submittedName>
        <fullName evidence="4">Uncharacterized protein</fullName>
    </submittedName>
</protein>
<dbReference type="InterPro" id="IPR058251">
    <property type="entry name" value="zf_Tbcl_3"/>
</dbReference>
<feature type="domain" description="Probable treble clef zinc finger fungi" evidence="3">
    <location>
        <begin position="199"/>
        <end position="229"/>
    </location>
</feature>
<feature type="region of interest" description="Disordered" evidence="1">
    <location>
        <begin position="791"/>
        <end position="848"/>
    </location>
</feature>
<evidence type="ECO:0000259" key="2">
    <source>
        <dbReference type="Pfam" id="PF26647"/>
    </source>
</evidence>
<dbReference type="InterPro" id="IPR058252">
    <property type="entry name" value="zf_Tbcl_4"/>
</dbReference>
<reference evidence="4" key="1">
    <citation type="journal article" date="2020" name="Stud. Mycol.">
        <title>101 Dothideomycetes genomes: a test case for predicting lifestyles and emergence of pathogens.</title>
        <authorList>
            <person name="Haridas S."/>
            <person name="Albert R."/>
            <person name="Binder M."/>
            <person name="Bloem J."/>
            <person name="Labutti K."/>
            <person name="Salamov A."/>
            <person name="Andreopoulos B."/>
            <person name="Baker S."/>
            <person name="Barry K."/>
            <person name="Bills G."/>
            <person name="Bluhm B."/>
            <person name="Cannon C."/>
            <person name="Castanera R."/>
            <person name="Culley D."/>
            <person name="Daum C."/>
            <person name="Ezra D."/>
            <person name="Gonzalez J."/>
            <person name="Henrissat B."/>
            <person name="Kuo A."/>
            <person name="Liang C."/>
            <person name="Lipzen A."/>
            <person name="Lutzoni F."/>
            <person name="Magnuson J."/>
            <person name="Mondo S."/>
            <person name="Nolan M."/>
            <person name="Ohm R."/>
            <person name="Pangilinan J."/>
            <person name="Park H.-J."/>
            <person name="Ramirez L."/>
            <person name="Alfaro M."/>
            <person name="Sun H."/>
            <person name="Tritt A."/>
            <person name="Yoshinaga Y."/>
            <person name="Zwiers L.-H."/>
            <person name="Turgeon B."/>
            <person name="Goodwin S."/>
            <person name="Spatafora J."/>
            <person name="Crous P."/>
            <person name="Grigoriev I."/>
        </authorList>
    </citation>
    <scope>NUCLEOTIDE SEQUENCE</scope>
    <source>
        <strain evidence="4">CBS 115976</strain>
    </source>
</reference>
<feature type="compositionally biased region" description="Low complexity" evidence="1">
    <location>
        <begin position="811"/>
        <end position="821"/>
    </location>
</feature>
<dbReference type="Pfam" id="PF26648">
    <property type="entry name" value="zf_Tbcl_4"/>
    <property type="match status" value="1"/>
</dbReference>
<gene>
    <name evidence="4" type="ORF">BT63DRAFT_471923</name>
</gene>
<name>A0A6A6UA17_9PEZI</name>
<proteinExistence type="predicted"/>
<sequence>QPIHHFSTSTTISIITIFFPSYRVADTVCSDDQLMAMANVADQPDGVRELANALMTGSLSNSTGPRESTDVVMADASSSLTNTTTPAIIAMPLTLVHLHMALISQARDRMDRDARVKLNNNIARLQKLHIISNALNIAEVRKSNWFPSRVRLPLPDYHPQKCHAYHMVKGLPCTNAPKKSRSGIYLPVCQSHSHVKLLAGHCKYVDNGQACNKIFHWDPHHFEICPDHKVFDLSSQEACPDRFSCLPTEIRQLILSMNLPDRPITAHEKKASLRSPKNGYQYLVMPLAQKECNLFAMLLVSRQFKADVEVLLYQTAARPFEILIDSYGFRFCGNMYSFPVDIAQQDLRRAAIYSDSTMTLPYAMTQARHVNLMVKLVNYTPSLDIAWDVEFYSLLEGLRALSRAFVAQCQFTGVSISFITQHRSFRRTCSIEQLAKHQSELIDVLKFRRAIDPTYIKFQHLDLHGNMLLPFGIFVPYIATDKATKQFTENDFVLFVTLPKLHSKILRIQGSRPRYRYPLIYSPDSQEPFGPLTEYFDFRATVIKGPQKLPQIVRNYDLTGVEVAYQKFVQSMLEDIDDQVSDTRFFLGCYSQNDVWNRARQLAHSGSGVVKDIEQLELIMTLASQRQLEYEIQSVSHRGHRFRLRALARMPCLQQTTQATSSLNAQESVTSANAQGPVSFGIRDLSLPTGHFNPQFQFASSAHPKLGQISVLTERLAASGAGVSLLSVRPRGQAIPQTRTFGLANSQAQNIAGVRQAQQSGVAVRQAATHNPMLQNLALPLGAATSQVPHNGVSFQRANNGVMPQAPPFPARSANPPNANAGSPHGSASPAGTAMPQAHYYGAPFPRP</sequence>
<evidence type="ECO:0000313" key="4">
    <source>
        <dbReference type="EMBL" id="KAF2668790.1"/>
    </source>
</evidence>
<dbReference type="AlphaFoldDB" id="A0A6A6UA17"/>
<feature type="non-terminal residue" evidence="4">
    <location>
        <position position="1"/>
    </location>
</feature>
<evidence type="ECO:0000259" key="3">
    <source>
        <dbReference type="Pfam" id="PF26648"/>
    </source>
</evidence>
<feature type="domain" description="Probable treble clef zinc finger" evidence="2">
    <location>
        <begin position="159"/>
        <end position="196"/>
    </location>
</feature>
<keyword evidence="5" id="KW-1185">Reference proteome</keyword>